<evidence type="ECO:0000256" key="3">
    <source>
        <dbReference type="PROSITE-ProRule" id="PRU00023"/>
    </source>
</evidence>
<dbReference type="Pfam" id="PF13606">
    <property type="entry name" value="Ank_3"/>
    <property type="match status" value="1"/>
</dbReference>
<dbReference type="EMBL" id="CABPRJ010001444">
    <property type="protein sequence ID" value="VVC37294.1"/>
    <property type="molecule type" value="Genomic_DNA"/>
</dbReference>
<dbReference type="AlphaFoldDB" id="A0A5E4N2I1"/>
<dbReference type="Gene3D" id="1.25.40.20">
    <property type="entry name" value="Ankyrin repeat-containing domain"/>
    <property type="match status" value="2"/>
</dbReference>
<dbReference type="OrthoDB" id="6577879at2759"/>
<dbReference type="Pfam" id="PF12796">
    <property type="entry name" value="Ank_2"/>
    <property type="match status" value="1"/>
</dbReference>
<protein>
    <submittedName>
        <fullName evidence="4">Fibronectin type III,Immunoglobulin-like fold,Ankyrin repeat-containing domain,Ankyrin repeat</fullName>
    </submittedName>
</protein>
<dbReference type="SUPFAM" id="SSF49265">
    <property type="entry name" value="Fibronectin type III"/>
    <property type="match status" value="1"/>
</dbReference>
<dbReference type="InterPro" id="IPR002110">
    <property type="entry name" value="Ankyrin_rpt"/>
</dbReference>
<proteinExistence type="predicted"/>
<keyword evidence="5" id="KW-1185">Reference proteome</keyword>
<feature type="repeat" description="ANK" evidence="3">
    <location>
        <begin position="225"/>
        <end position="258"/>
    </location>
</feature>
<feature type="repeat" description="ANK" evidence="3">
    <location>
        <begin position="158"/>
        <end position="190"/>
    </location>
</feature>
<dbReference type="PANTHER" id="PTHR24171">
    <property type="entry name" value="ANKYRIN REPEAT DOMAIN-CONTAINING PROTEIN 39-RELATED"/>
    <property type="match status" value="1"/>
</dbReference>
<dbReference type="PROSITE" id="PS50088">
    <property type="entry name" value="ANK_REPEAT"/>
    <property type="match status" value="3"/>
</dbReference>
<dbReference type="Proteomes" id="UP000325440">
    <property type="component" value="Unassembled WGS sequence"/>
</dbReference>
<dbReference type="InterPro" id="IPR036770">
    <property type="entry name" value="Ankyrin_rpt-contain_sf"/>
</dbReference>
<accession>A0A5E4N2I1</accession>
<dbReference type="PROSITE" id="PS50297">
    <property type="entry name" value="ANK_REP_REGION"/>
    <property type="match status" value="1"/>
</dbReference>
<evidence type="ECO:0000256" key="2">
    <source>
        <dbReference type="ARBA" id="ARBA00023043"/>
    </source>
</evidence>
<keyword evidence="2 3" id="KW-0040">ANK repeat</keyword>
<dbReference type="InterPro" id="IPR036116">
    <property type="entry name" value="FN3_sf"/>
</dbReference>
<dbReference type="InterPro" id="IPR013783">
    <property type="entry name" value="Ig-like_fold"/>
</dbReference>
<keyword evidence="1" id="KW-0677">Repeat</keyword>
<sequence>MAFKLILELSYVSRKSVRLEWNKQPNILDPLFKLYMNENGRNWIIVYKGYRNYFCVNNLCCGCTYNFKLCMVSNDEISATVSYTTKNDFPSITAFHHSISQNLPLLFREFLDTRAKDINVYNELGQSGLFKACAAGHNDMVLTLIRFGADVNLPNMFTKVTPLMTAAYHGYCDVIRILAHNDADASLRDINSKTALHYAVDGSKNNAVKMLLEEKWCNVNLVDSRGWTPIMRAVLIFANLDVIKTLINHGSDLKIKDKNGQNVWQLAHLSNNWEALKILPD</sequence>
<organism evidence="4 5">
    <name type="scientific">Cinara cedri</name>
    <dbReference type="NCBI Taxonomy" id="506608"/>
    <lineage>
        <taxon>Eukaryota</taxon>
        <taxon>Metazoa</taxon>
        <taxon>Ecdysozoa</taxon>
        <taxon>Arthropoda</taxon>
        <taxon>Hexapoda</taxon>
        <taxon>Insecta</taxon>
        <taxon>Pterygota</taxon>
        <taxon>Neoptera</taxon>
        <taxon>Paraneoptera</taxon>
        <taxon>Hemiptera</taxon>
        <taxon>Sternorrhyncha</taxon>
        <taxon>Aphidomorpha</taxon>
        <taxon>Aphidoidea</taxon>
        <taxon>Aphididae</taxon>
        <taxon>Lachninae</taxon>
        <taxon>Cinara</taxon>
    </lineage>
</organism>
<evidence type="ECO:0000256" key="1">
    <source>
        <dbReference type="ARBA" id="ARBA00022737"/>
    </source>
</evidence>
<feature type="repeat" description="ANK" evidence="3">
    <location>
        <begin position="124"/>
        <end position="156"/>
    </location>
</feature>
<dbReference type="SUPFAM" id="SSF48403">
    <property type="entry name" value="Ankyrin repeat"/>
    <property type="match status" value="1"/>
</dbReference>
<reference evidence="4 5" key="1">
    <citation type="submission" date="2019-08" db="EMBL/GenBank/DDBJ databases">
        <authorList>
            <person name="Alioto T."/>
            <person name="Alioto T."/>
            <person name="Gomez Garrido J."/>
        </authorList>
    </citation>
    <scope>NUCLEOTIDE SEQUENCE [LARGE SCALE GENOMIC DNA]</scope>
</reference>
<name>A0A5E4N2I1_9HEMI</name>
<evidence type="ECO:0000313" key="4">
    <source>
        <dbReference type="EMBL" id="VVC37294.1"/>
    </source>
</evidence>
<dbReference type="SMART" id="SM00248">
    <property type="entry name" value="ANK"/>
    <property type="match status" value="5"/>
</dbReference>
<evidence type="ECO:0000313" key="5">
    <source>
        <dbReference type="Proteomes" id="UP000325440"/>
    </source>
</evidence>
<gene>
    <name evidence="4" type="ORF">CINCED_3A004638</name>
</gene>
<dbReference type="Gene3D" id="2.60.40.10">
    <property type="entry name" value="Immunoglobulins"/>
    <property type="match status" value="1"/>
</dbReference>